<dbReference type="AlphaFoldDB" id="A0A2S0N7A8"/>
<evidence type="ECO:0000259" key="1">
    <source>
        <dbReference type="Pfam" id="PF13391"/>
    </source>
</evidence>
<reference evidence="2 3" key="1">
    <citation type="submission" date="2018-03" db="EMBL/GenBank/DDBJ databases">
        <title>Genome sequencing of Phreatobacter sp.</title>
        <authorList>
            <person name="Kim S.-J."/>
            <person name="Heo J."/>
            <person name="Kwon S.-W."/>
        </authorList>
    </citation>
    <scope>NUCLEOTIDE SEQUENCE [LARGE SCALE GENOMIC DNA]</scope>
    <source>
        <strain evidence="2 3">S-12</strain>
    </source>
</reference>
<sequence length="300" mass="33370">MFAIAPTDLGWFRQMHEGRFGPLVNFWTPTPWGVRSLKRGDRLYFMLKAPVRRIGGFGNFEGYRDRRAADAWAAYGLGNGVSSASELVEKIAGFATKRSVTYRPIEDPVIGCIELSGLVTLDEDSYVRAEDYGVTFPNEVVKYKTFDGPDPLSPIMEGFLRPSRPFTLVDGQANRILASRKDRPGQAAFRQAVIENYGGKCAVSGTGLPQLLEAAHIQPYVSPLSDHPQNGLCLRVDLHRLFDDGLISVSPELKVEVSPRLAKSPYASLADRRLRTPSRSSVWPSPAALEFHRREVFRAT</sequence>
<keyword evidence="3" id="KW-1185">Reference proteome</keyword>
<feature type="domain" description="HNH nuclease" evidence="1">
    <location>
        <begin position="201"/>
        <end position="249"/>
    </location>
</feature>
<dbReference type="Proteomes" id="UP000237889">
    <property type="component" value="Chromosome"/>
</dbReference>
<accession>A0A2S0N7A8</accession>
<dbReference type="Pfam" id="PF13391">
    <property type="entry name" value="HNH_2"/>
    <property type="match status" value="1"/>
</dbReference>
<protein>
    <recommendedName>
        <fullName evidence="1">HNH nuclease domain-containing protein</fullName>
    </recommendedName>
</protein>
<organism evidence="2 3">
    <name type="scientific">Phreatobacter cathodiphilus</name>
    <dbReference type="NCBI Taxonomy" id="1868589"/>
    <lineage>
        <taxon>Bacteria</taxon>
        <taxon>Pseudomonadati</taxon>
        <taxon>Pseudomonadota</taxon>
        <taxon>Alphaproteobacteria</taxon>
        <taxon>Hyphomicrobiales</taxon>
        <taxon>Phreatobacteraceae</taxon>
        <taxon>Phreatobacter</taxon>
    </lineage>
</organism>
<dbReference type="KEGG" id="phr:C6569_02640"/>
<name>A0A2S0N7A8_9HYPH</name>
<evidence type="ECO:0000313" key="3">
    <source>
        <dbReference type="Proteomes" id="UP000237889"/>
    </source>
</evidence>
<evidence type="ECO:0000313" key="2">
    <source>
        <dbReference type="EMBL" id="AVO44049.1"/>
    </source>
</evidence>
<dbReference type="EMBL" id="CP027668">
    <property type="protein sequence ID" value="AVO44049.1"/>
    <property type="molecule type" value="Genomic_DNA"/>
</dbReference>
<gene>
    <name evidence="2" type="ORF">C6569_02640</name>
</gene>
<dbReference type="OrthoDB" id="529575at2"/>
<dbReference type="InterPro" id="IPR003615">
    <property type="entry name" value="HNH_nuc"/>
</dbReference>
<proteinExistence type="predicted"/>